<feature type="region of interest" description="Disordered" evidence="1">
    <location>
        <begin position="31"/>
        <end position="52"/>
    </location>
</feature>
<proteinExistence type="predicted"/>
<evidence type="ECO:0000256" key="1">
    <source>
        <dbReference type="SAM" id="MobiDB-lite"/>
    </source>
</evidence>
<accession>A0A4C1TJ78</accession>
<name>A0A4C1TJ78_EUMVA</name>
<sequence length="128" mass="13787">MTQQRTMTAHSRALRTRRAPALHSITEFRTATTTTEGKSTASTCPARGDSRTTNSVAVTDVLNLEGNPGGKHGALWSLNHALLSWSLIRIPLIISISKIGAHSSTPTYLAKRKVSSRTSPASVLHNKN</sequence>
<reference evidence="2 3" key="1">
    <citation type="journal article" date="2019" name="Commun. Biol.">
        <title>The bagworm genome reveals a unique fibroin gene that provides high tensile strength.</title>
        <authorList>
            <person name="Kono N."/>
            <person name="Nakamura H."/>
            <person name="Ohtoshi R."/>
            <person name="Tomita M."/>
            <person name="Numata K."/>
            <person name="Arakawa K."/>
        </authorList>
    </citation>
    <scope>NUCLEOTIDE SEQUENCE [LARGE SCALE GENOMIC DNA]</scope>
</reference>
<gene>
    <name evidence="2" type="ORF">EVAR_7810_1</name>
</gene>
<dbReference type="Proteomes" id="UP000299102">
    <property type="component" value="Unassembled WGS sequence"/>
</dbReference>
<protein>
    <submittedName>
        <fullName evidence="2">Uncharacterized protein</fullName>
    </submittedName>
</protein>
<comment type="caution">
    <text evidence="2">The sequence shown here is derived from an EMBL/GenBank/DDBJ whole genome shotgun (WGS) entry which is preliminary data.</text>
</comment>
<evidence type="ECO:0000313" key="3">
    <source>
        <dbReference type="Proteomes" id="UP000299102"/>
    </source>
</evidence>
<dbReference type="EMBL" id="BGZK01000064">
    <property type="protein sequence ID" value="GBP14543.1"/>
    <property type="molecule type" value="Genomic_DNA"/>
</dbReference>
<organism evidence="2 3">
    <name type="scientific">Eumeta variegata</name>
    <name type="common">Bagworm moth</name>
    <name type="synonym">Eumeta japonica</name>
    <dbReference type="NCBI Taxonomy" id="151549"/>
    <lineage>
        <taxon>Eukaryota</taxon>
        <taxon>Metazoa</taxon>
        <taxon>Ecdysozoa</taxon>
        <taxon>Arthropoda</taxon>
        <taxon>Hexapoda</taxon>
        <taxon>Insecta</taxon>
        <taxon>Pterygota</taxon>
        <taxon>Neoptera</taxon>
        <taxon>Endopterygota</taxon>
        <taxon>Lepidoptera</taxon>
        <taxon>Glossata</taxon>
        <taxon>Ditrysia</taxon>
        <taxon>Tineoidea</taxon>
        <taxon>Psychidae</taxon>
        <taxon>Oiketicinae</taxon>
        <taxon>Eumeta</taxon>
    </lineage>
</organism>
<evidence type="ECO:0000313" key="2">
    <source>
        <dbReference type="EMBL" id="GBP14543.1"/>
    </source>
</evidence>
<keyword evidence="3" id="KW-1185">Reference proteome</keyword>
<dbReference type="AlphaFoldDB" id="A0A4C1TJ78"/>
<feature type="compositionally biased region" description="Low complexity" evidence="1">
    <location>
        <begin position="31"/>
        <end position="43"/>
    </location>
</feature>